<evidence type="ECO:0000256" key="6">
    <source>
        <dbReference type="ARBA" id="ARBA00023242"/>
    </source>
</evidence>
<organism evidence="9 10">
    <name type="scientific">Orchesella dallaii</name>
    <dbReference type="NCBI Taxonomy" id="48710"/>
    <lineage>
        <taxon>Eukaryota</taxon>
        <taxon>Metazoa</taxon>
        <taxon>Ecdysozoa</taxon>
        <taxon>Arthropoda</taxon>
        <taxon>Hexapoda</taxon>
        <taxon>Collembola</taxon>
        <taxon>Entomobryomorpha</taxon>
        <taxon>Entomobryoidea</taxon>
        <taxon>Orchesellidae</taxon>
        <taxon>Orchesellinae</taxon>
        <taxon>Orchesella</taxon>
    </lineage>
</organism>
<dbReference type="Proteomes" id="UP001642540">
    <property type="component" value="Unassembled WGS sequence"/>
</dbReference>
<dbReference type="PROSITE" id="PS00028">
    <property type="entry name" value="ZINC_FINGER_C2H2_1"/>
    <property type="match status" value="3"/>
</dbReference>
<evidence type="ECO:0000256" key="5">
    <source>
        <dbReference type="ARBA" id="ARBA00022833"/>
    </source>
</evidence>
<comment type="subcellular location">
    <subcellularLocation>
        <location evidence="1">Nucleus</location>
    </subcellularLocation>
</comment>
<feature type="domain" description="C2H2-type" evidence="8">
    <location>
        <begin position="365"/>
        <end position="388"/>
    </location>
</feature>
<evidence type="ECO:0000256" key="7">
    <source>
        <dbReference type="PROSITE-ProRule" id="PRU00042"/>
    </source>
</evidence>
<evidence type="ECO:0000313" key="9">
    <source>
        <dbReference type="EMBL" id="CAL8137034.1"/>
    </source>
</evidence>
<evidence type="ECO:0000256" key="2">
    <source>
        <dbReference type="ARBA" id="ARBA00022723"/>
    </source>
</evidence>
<dbReference type="SMART" id="SM00355">
    <property type="entry name" value="ZnF_C2H2"/>
    <property type="match status" value="5"/>
</dbReference>
<protein>
    <recommendedName>
        <fullName evidence="8">C2H2-type domain-containing protein</fullName>
    </recommendedName>
</protein>
<dbReference type="SUPFAM" id="SSF57667">
    <property type="entry name" value="beta-beta-alpha zinc fingers"/>
    <property type="match status" value="2"/>
</dbReference>
<evidence type="ECO:0000256" key="4">
    <source>
        <dbReference type="ARBA" id="ARBA00022771"/>
    </source>
</evidence>
<name>A0ABP1RVV1_9HEXA</name>
<keyword evidence="6" id="KW-0539">Nucleus</keyword>
<keyword evidence="4 7" id="KW-0863">Zinc-finger</keyword>
<gene>
    <name evidence="9" type="ORF">ODALV1_LOCUS26735</name>
</gene>
<dbReference type="InterPro" id="IPR036236">
    <property type="entry name" value="Znf_C2H2_sf"/>
</dbReference>
<feature type="domain" description="C2H2-type" evidence="8">
    <location>
        <begin position="307"/>
        <end position="335"/>
    </location>
</feature>
<keyword evidence="2" id="KW-0479">Metal-binding</keyword>
<dbReference type="InterPro" id="IPR050888">
    <property type="entry name" value="ZnF_C2H2-type_TF"/>
</dbReference>
<keyword evidence="10" id="KW-1185">Reference proteome</keyword>
<evidence type="ECO:0000259" key="8">
    <source>
        <dbReference type="PROSITE" id="PS50157"/>
    </source>
</evidence>
<dbReference type="PANTHER" id="PTHR24406">
    <property type="entry name" value="TRANSCRIPTIONAL REPRESSOR CTCFL-RELATED"/>
    <property type="match status" value="1"/>
</dbReference>
<keyword evidence="3" id="KW-0677">Repeat</keyword>
<evidence type="ECO:0000256" key="1">
    <source>
        <dbReference type="ARBA" id="ARBA00004123"/>
    </source>
</evidence>
<feature type="domain" description="C2H2-type" evidence="8">
    <location>
        <begin position="337"/>
        <end position="365"/>
    </location>
</feature>
<keyword evidence="5" id="KW-0862">Zinc</keyword>
<reference evidence="9 10" key="1">
    <citation type="submission" date="2024-08" db="EMBL/GenBank/DDBJ databases">
        <authorList>
            <person name="Cucini C."/>
            <person name="Frati F."/>
        </authorList>
    </citation>
    <scope>NUCLEOTIDE SEQUENCE [LARGE SCALE GENOMIC DNA]</scope>
</reference>
<evidence type="ECO:0000256" key="3">
    <source>
        <dbReference type="ARBA" id="ARBA00022737"/>
    </source>
</evidence>
<proteinExistence type="predicted"/>
<dbReference type="EMBL" id="CAXLJM020000113">
    <property type="protein sequence ID" value="CAL8137034.1"/>
    <property type="molecule type" value="Genomic_DNA"/>
</dbReference>
<accession>A0ABP1RVV1</accession>
<evidence type="ECO:0000313" key="10">
    <source>
        <dbReference type="Proteomes" id="UP001642540"/>
    </source>
</evidence>
<dbReference type="Gene3D" id="3.30.160.60">
    <property type="entry name" value="Classic Zinc Finger"/>
    <property type="match status" value="3"/>
</dbReference>
<sequence length="450" mass="52154">MTVNVCLVCLNHFENEPSSISSEYNDNNSLLLNRFLKFVQNYLQISSDAKQFFPKTIDIERESFCEKCELAVITPICQVYLEFLSAQLRLSWELGQLARLLDKSKDSAVSELKESTASKMESLSLQLGIEEVSGVNEFRTLLTEKCKLKGKETSLFIPLQRCKTSTTPLKTGFGTRCDYETYVTSLPEEATVPVSQHEHNLEWEKESLYDDNIANDDRVSESLDLEANDSSQLPMDSSPNFDSLESCAIKKEGTEMNTEKRLIKIEIYHDNHEDNSQLLETREEFDIDTNSKLEMRQFKKIQNQENYTCPHCPKKFPQKARLNMHIGRMHPQHRSEKHCKICSISFLTPGRLETHMRQVHGGRPFPCKHCKSSFKLINHLRQHIASVHKPQLCKCKHCGKILKTKRYLLEHIAHHHPQPGFKQSWPKCPKCKKQFFRKDHLQRHVLTCSN</sequence>
<dbReference type="PROSITE" id="PS50157">
    <property type="entry name" value="ZINC_FINGER_C2H2_2"/>
    <property type="match status" value="3"/>
</dbReference>
<comment type="caution">
    <text evidence="9">The sequence shown here is derived from an EMBL/GenBank/DDBJ whole genome shotgun (WGS) entry which is preliminary data.</text>
</comment>
<dbReference type="Pfam" id="PF00096">
    <property type="entry name" value="zf-C2H2"/>
    <property type="match status" value="2"/>
</dbReference>
<dbReference type="InterPro" id="IPR013087">
    <property type="entry name" value="Znf_C2H2_type"/>
</dbReference>